<dbReference type="PANTHER" id="PTHR43357:SF4">
    <property type="entry name" value="INNER MEMBRANE ABC TRANSPORTER PERMEASE PROTEIN YDCV"/>
    <property type="match status" value="1"/>
</dbReference>
<keyword evidence="11" id="KW-1185">Reference proteome</keyword>
<evidence type="ECO:0000256" key="4">
    <source>
        <dbReference type="ARBA" id="ARBA00022519"/>
    </source>
</evidence>
<evidence type="ECO:0000259" key="9">
    <source>
        <dbReference type="PROSITE" id="PS50928"/>
    </source>
</evidence>
<dbReference type="PANTHER" id="PTHR43357">
    <property type="entry name" value="INNER MEMBRANE ABC TRANSPORTER PERMEASE PROTEIN YDCV"/>
    <property type="match status" value="1"/>
</dbReference>
<keyword evidence="2 8" id="KW-0813">Transport</keyword>
<feature type="transmembrane region" description="Helical" evidence="8">
    <location>
        <begin position="543"/>
        <end position="561"/>
    </location>
</feature>
<feature type="transmembrane region" description="Helical" evidence="8">
    <location>
        <begin position="426"/>
        <end position="446"/>
    </location>
</feature>
<evidence type="ECO:0000256" key="1">
    <source>
        <dbReference type="ARBA" id="ARBA00004429"/>
    </source>
</evidence>
<keyword evidence="5 8" id="KW-0812">Transmembrane</keyword>
<feature type="domain" description="ABC transmembrane type-1" evidence="9">
    <location>
        <begin position="66"/>
        <end position="271"/>
    </location>
</feature>
<evidence type="ECO:0000256" key="8">
    <source>
        <dbReference type="RuleBase" id="RU363032"/>
    </source>
</evidence>
<evidence type="ECO:0000256" key="5">
    <source>
        <dbReference type="ARBA" id="ARBA00022692"/>
    </source>
</evidence>
<dbReference type="InterPro" id="IPR000515">
    <property type="entry name" value="MetI-like"/>
</dbReference>
<proteinExistence type="inferred from homology"/>
<evidence type="ECO:0000256" key="2">
    <source>
        <dbReference type="ARBA" id="ARBA00022448"/>
    </source>
</evidence>
<keyword evidence="7 8" id="KW-0472">Membrane</keyword>
<evidence type="ECO:0000256" key="7">
    <source>
        <dbReference type="ARBA" id="ARBA00023136"/>
    </source>
</evidence>
<evidence type="ECO:0000313" key="11">
    <source>
        <dbReference type="Proteomes" id="UP000596929"/>
    </source>
</evidence>
<feature type="transmembrane region" description="Helical" evidence="8">
    <location>
        <begin position="481"/>
        <end position="501"/>
    </location>
</feature>
<feature type="transmembrane region" description="Helical" evidence="8">
    <location>
        <begin position="102"/>
        <end position="124"/>
    </location>
</feature>
<protein>
    <submittedName>
        <fullName evidence="10">Iron ABC transporter permease</fullName>
    </submittedName>
</protein>
<reference evidence="10 11" key="1">
    <citation type="submission" date="2020-08" db="EMBL/GenBank/DDBJ databases">
        <title>Genome public.</title>
        <authorList>
            <person name="Liu C."/>
            <person name="Sun Q."/>
        </authorList>
    </citation>
    <scope>NUCLEOTIDE SEQUENCE [LARGE SCALE GENOMIC DNA]</scope>
    <source>
        <strain evidence="10 11">NSJ-6</strain>
    </source>
</reference>
<comment type="subcellular location">
    <subcellularLocation>
        <location evidence="1">Cell inner membrane</location>
        <topology evidence="1">Multi-pass membrane protein</topology>
    </subcellularLocation>
    <subcellularLocation>
        <location evidence="8">Cell membrane</location>
        <topology evidence="8">Multi-pass membrane protein</topology>
    </subcellularLocation>
</comment>
<dbReference type="Gene3D" id="1.10.3720.10">
    <property type="entry name" value="MetI-like"/>
    <property type="match status" value="2"/>
</dbReference>
<feature type="transmembrane region" description="Helical" evidence="8">
    <location>
        <begin position="13"/>
        <end position="32"/>
    </location>
</feature>
<feature type="domain" description="ABC transmembrane type-1" evidence="9">
    <location>
        <begin position="361"/>
        <end position="560"/>
    </location>
</feature>
<comment type="similarity">
    <text evidence="8">Belongs to the binding-protein-dependent transport system permease family.</text>
</comment>
<feature type="transmembrane region" description="Helical" evidence="8">
    <location>
        <begin position="194"/>
        <end position="216"/>
    </location>
</feature>
<dbReference type="CDD" id="cd06261">
    <property type="entry name" value="TM_PBP2"/>
    <property type="match status" value="2"/>
</dbReference>
<dbReference type="RefSeq" id="WP_032117430.1">
    <property type="nucleotide sequence ID" value="NZ_JACOOO010000016.1"/>
</dbReference>
<organism evidence="10 11">
    <name type="scientific">Clostridium hominis</name>
    <dbReference type="NCBI Taxonomy" id="2763036"/>
    <lineage>
        <taxon>Bacteria</taxon>
        <taxon>Bacillati</taxon>
        <taxon>Bacillota</taxon>
        <taxon>Clostridia</taxon>
        <taxon>Eubacteriales</taxon>
        <taxon>Clostridiaceae</taxon>
        <taxon>Clostridium</taxon>
    </lineage>
</organism>
<feature type="transmembrane region" description="Helical" evidence="8">
    <location>
        <begin position="252"/>
        <end position="271"/>
    </location>
</feature>
<dbReference type="Pfam" id="PF00528">
    <property type="entry name" value="BPD_transp_1"/>
    <property type="match status" value="2"/>
</dbReference>
<feature type="transmembrane region" description="Helical" evidence="8">
    <location>
        <begin position="361"/>
        <end position="387"/>
    </location>
</feature>
<keyword evidence="6 8" id="KW-1133">Transmembrane helix</keyword>
<evidence type="ECO:0000256" key="6">
    <source>
        <dbReference type="ARBA" id="ARBA00022989"/>
    </source>
</evidence>
<dbReference type="SUPFAM" id="SSF161098">
    <property type="entry name" value="MetI-like"/>
    <property type="match status" value="2"/>
</dbReference>
<comment type="caution">
    <text evidence="10">The sequence shown here is derived from an EMBL/GenBank/DDBJ whole genome shotgun (WGS) entry which is preliminary data.</text>
</comment>
<evidence type="ECO:0000256" key="3">
    <source>
        <dbReference type="ARBA" id="ARBA00022475"/>
    </source>
</evidence>
<name>A0ABR7DDR8_9CLOT</name>
<dbReference type="InterPro" id="IPR035906">
    <property type="entry name" value="MetI-like_sf"/>
</dbReference>
<keyword evidence="3" id="KW-1003">Cell membrane</keyword>
<dbReference type="PROSITE" id="PS50928">
    <property type="entry name" value="ABC_TM1"/>
    <property type="match status" value="2"/>
</dbReference>
<accession>A0ABR7DDR8</accession>
<keyword evidence="4" id="KW-0997">Cell inner membrane</keyword>
<feature type="transmembrane region" description="Helical" evidence="8">
    <location>
        <begin position="399"/>
        <end position="420"/>
    </location>
</feature>
<feature type="transmembrane region" description="Helical" evidence="8">
    <location>
        <begin position="70"/>
        <end position="90"/>
    </location>
</feature>
<sequence length="571" mass="63469">MEKFKKNLTSEKLIRYLMYGAFAWFIISFLILPNLNVLYTTFFADGSFSFEAVEKLLKSERAMNSLKNSFILAISLTITVNIVGVSLVLITEYFDIKGSKLLRLGYMTTLIYGGVILVSGYKFIYGSNGYITNILASMFPNMNTNWFVGYWAVIFVMTFACTSNHLIFLSNAIRKVDFQTVEAAKNMGASTFTILRKVVLPVLLPSIFAVSILIFITGLGATSAPLIVGGESFQTITPMILTFSKSIGSRDLASLLSIFLGIATMILLAVMTRIEKKGNYMSVSKVKTTIVRQKINNKFANILAHIYAYALFLIYVVPVVLIIIFSFTDAKSIATGVISLDSFTLKNYQSLFTNASAIKPFLVSIVYALIASIGVVVITVAACRIIHKVKNKWSSALEYSLLIPWLLPSTLIAIGLITTFDRPRWFIGNKVLTGTLIIMLIAYIIVKIPFTLRMTKAAFFSIDDTLEDASKNLGASSMYTFFRVILPIIIPSVLAVFALNFNSLLNDYDLSVFLYHPLFQPLGVFIKGLTDAQTVADNVTMTFVYSVIIMIISSIILYLVYGRKNDKIKGL</sequence>
<feature type="transmembrane region" description="Helical" evidence="8">
    <location>
        <begin position="302"/>
        <end position="327"/>
    </location>
</feature>
<feature type="transmembrane region" description="Helical" evidence="8">
    <location>
        <begin position="148"/>
        <end position="173"/>
    </location>
</feature>
<gene>
    <name evidence="10" type="ORF">H8S20_09995</name>
</gene>
<dbReference type="Proteomes" id="UP000596929">
    <property type="component" value="Unassembled WGS sequence"/>
</dbReference>
<dbReference type="EMBL" id="JACOOO010000016">
    <property type="protein sequence ID" value="MBC5629225.1"/>
    <property type="molecule type" value="Genomic_DNA"/>
</dbReference>
<evidence type="ECO:0000313" key="10">
    <source>
        <dbReference type="EMBL" id="MBC5629225.1"/>
    </source>
</evidence>